<dbReference type="KEGG" id="dbk:DGMP_35640"/>
<name>A0A8D5JT73_9BACT</name>
<dbReference type="GO" id="GO:0055085">
    <property type="term" value="P:transmembrane transport"/>
    <property type="evidence" value="ECO:0007669"/>
    <property type="project" value="InterPro"/>
</dbReference>
<protein>
    <submittedName>
        <fullName evidence="1">C4-dicarboxylate ABC transporter</fullName>
    </submittedName>
</protein>
<gene>
    <name evidence="1" type="ORF">DGMP_35640</name>
</gene>
<accession>A0A8D5JT73</accession>
<dbReference type="CDD" id="cd13670">
    <property type="entry name" value="PBP2_TRAP_Tp0957_like"/>
    <property type="match status" value="1"/>
</dbReference>
<dbReference type="PANTHER" id="PTHR33376:SF4">
    <property type="entry name" value="SIALIC ACID-BINDING PERIPLASMIC PROTEIN SIAP"/>
    <property type="match status" value="1"/>
</dbReference>
<dbReference type="Proteomes" id="UP000826725">
    <property type="component" value="Chromosome"/>
</dbReference>
<dbReference type="InterPro" id="IPR018389">
    <property type="entry name" value="DctP_fam"/>
</dbReference>
<dbReference type="EMBL" id="AP024086">
    <property type="protein sequence ID" value="BCL62871.1"/>
    <property type="molecule type" value="Genomic_DNA"/>
</dbReference>
<evidence type="ECO:0000313" key="1">
    <source>
        <dbReference type="EMBL" id="BCL62871.1"/>
    </source>
</evidence>
<dbReference type="AlphaFoldDB" id="A0A8D5JT73"/>
<reference evidence="1" key="1">
    <citation type="submission" date="2020-09" db="EMBL/GenBank/DDBJ databases">
        <title>Desulfogranum mesoprofundum gen. nov., sp. nov., a novel mesophilic, sulfate-reducing chemolithoautotroph isolated from a deep-sea hydrothermal vent chimney in the Suiyo Seamount.</title>
        <authorList>
            <person name="Hashimoto Y."/>
            <person name="Nakagawa S."/>
        </authorList>
    </citation>
    <scope>NUCLEOTIDE SEQUENCE</scope>
    <source>
        <strain evidence="1">KT2</strain>
    </source>
</reference>
<dbReference type="NCBIfam" id="NF037995">
    <property type="entry name" value="TRAP_S1"/>
    <property type="match status" value="1"/>
</dbReference>
<dbReference type="Pfam" id="PF03480">
    <property type="entry name" value="DctP"/>
    <property type="match status" value="1"/>
</dbReference>
<organism evidence="1 2">
    <name type="scientific">Desulfomarina profundi</name>
    <dbReference type="NCBI Taxonomy" id="2772557"/>
    <lineage>
        <taxon>Bacteria</taxon>
        <taxon>Pseudomonadati</taxon>
        <taxon>Thermodesulfobacteriota</taxon>
        <taxon>Desulfobulbia</taxon>
        <taxon>Desulfobulbales</taxon>
        <taxon>Desulfobulbaceae</taxon>
        <taxon>Desulfomarina</taxon>
    </lineage>
</organism>
<sequence>MKQRLFTLFSVTLILLSTAHLVEARSKYLFKIGSLAPAGSVWVQQFKKFGAEVKKKTGGEVSFRVYPGGVMGDDQAMYRKMRVGQLHGGGFTMTGIARIVPDFRVMAIPFLFNSYEEIDYTLAGLLPTFKEKFQKKRLELVAMTEVGFIYAMSTKPVATLSDLQNSSNWSPSGDPVSESFLAALGISPVQLSIPDVLSSLQSGLVDTVYNSLYGSIVLQWFTKAKYITDVPYGYAYGVFLLDGRAYGKLPEKYKKIIHTAAAKHFPVLLENTRASNLDSRQVLIKRGVTFVKADKGTIRRLREKRDEAVQQLVKKSLSPEIYSQATALLSEFRKNQENGKDN</sequence>
<keyword evidence="2" id="KW-1185">Reference proteome</keyword>
<evidence type="ECO:0000313" key="2">
    <source>
        <dbReference type="Proteomes" id="UP000826725"/>
    </source>
</evidence>
<dbReference type="RefSeq" id="WP_228855178.1">
    <property type="nucleotide sequence ID" value="NZ_AP024086.1"/>
</dbReference>
<proteinExistence type="predicted"/>
<dbReference type="PANTHER" id="PTHR33376">
    <property type="match status" value="1"/>
</dbReference>